<evidence type="ECO:0000313" key="3">
    <source>
        <dbReference type="EMBL" id="SEQ31535.1"/>
    </source>
</evidence>
<keyword evidence="2" id="KW-0812">Transmembrane</keyword>
<keyword evidence="2" id="KW-1133">Transmembrane helix</keyword>
<feature type="transmembrane region" description="Helical" evidence="2">
    <location>
        <begin position="23"/>
        <end position="48"/>
    </location>
</feature>
<dbReference type="AlphaFoldDB" id="A0A1H9F0W4"/>
<sequence>MSLPKCQNTSGHGRYLPRHQTKASFLIVPLIVIGCKTWIWTLPLWLLLSGSLLAQSHPLSNLRDTTVAVNPAGQLVDTLTVAPGSFEIFDAATSFRLPTTDYALNGRYLRWQSVDLPDSVRMLFRVLPFALDERVRLLDSASLQTEEGGLVIGGYDDYVRSGLLGNDGKVRTSGSFSRAISFGNRQDLVLNSAFNLQMDGELGNGIEVSAAITDESLPVQPEGTTQQLREFDKIFIQLRKNRTQLTAGDYELRNPDGYFLRYFKKLEGATFTTVSGADAGAGKGVKGAKSERPPPSHSTLYSLPPLLTTTASIAVARGQFTRQQIQPIEGNQGPYQLTGDGGQRFLIVLAGTERIFLDGQLLRRGLDADYTIDYNLAELTFTTRRLITRDSRITAEYEFADQRYVRTLATGSTRYDHGRVSAYLNGYTQQDSRTATGDLELTANQRQQLSEAGDITGGIPIFSLDTLNGRSEVRATYSLVDTTYTCGGITRDTFYLLADANGRYIASFTDRGSGNGQYELDPERPANERVYRYVGFDPETCTPLGSFAPLIDLVAPEQQQLIALGGEYRFDGEGSLRIEGSRSKLDRNRFSRLDSEDDNGNALRIDADRTLRIGPDSAGWSVSTRGHYELVEETFNTINPYRSPEFFRSWNLSNRLGTSQPEREQEQIVGAGIGLLRNGLGRLDYDFEQFTRGESYAGNRHAAAASLRSKGWALDAKASLLDSEDLTASGSFRRPSVKLSKTFESLGGWGISGSYEGEQSIRQETGQDTLSPLSFQFDKYLAGITAPGNDKYKFGLTVNQRTDQLPKGRELAVSTRASEVSAEGNYTASKHIQFGGNFTFRDLSIEDPELVTDDQPSRTFLGRLDLRTTAIQQAFRTQTTYQVGNGREPRVDFQYLFVGAGQGQYIWQDSLYNNDNKIQPNEMEIAPFADIADYVRVSVFSNDFIRTDNVALNQKLNWDPARIWKDARGLRKTLRKFSFNTNLQIDRKTRDSDAIQSWNPLQLAVADSSLVALSLSRRHGLFFNRANPKYDVQLSNSDRRNRRVLTTGYESSRQEDWTLRFRYRPNDQLSLEAAGLTGRREADSEFFNNKDFQIQRQSLEPSVNWQPGELRLVTKLLIGQETNVLAAGNNEATDRLELSFEGNYKNWLTTSFRWIDIAFEGDSSSPVGFALLQGLQPGRNLLWNVGATRQLGSYLQLTLSYEGRQTGEAKTVHVGRAQVQAFF</sequence>
<dbReference type="InParanoid" id="A0A1H9F0W4"/>
<name>A0A1H9F0W4_9BACT</name>
<proteinExistence type="predicted"/>
<feature type="region of interest" description="Disordered" evidence="1">
    <location>
        <begin position="280"/>
        <end position="302"/>
    </location>
</feature>
<dbReference type="STRING" id="478744.SAMN05444359_10841"/>
<evidence type="ECO:0000313" key="4">
    <source>
        <dbReference type="Proteomes" id="UP000199021"/>
    </source>
</evidence>
<protein>
    <submittedName>
        <fullName evidence="3">Uncharacterized protein</fullName>
    </submittedName>
</protein>
<gene>
    <name evidence="3" type="ORF">SAMN05444359_10841</name>
</gene>
<keyword evidence="2" id="KW-0472">Membrane</keyword>
<dbReference type="Proteomes" id="UP000199021">
    <property type="component" value="Unassembled WGS sequence"/>
</dbReference>
<dbReference type="PROSITE" id="PS51257">
    <property type="entry name" value="PROKAR_LIPOPROTEIN"/>
    <property type="match status" value="1"/>
</dbReference>
<evidence type="ECO:0000256" key="1">
    <source>
        <dbReference type="SAM" id="MobiDB-lite"/>
    </source>
</evidence>
<accession>A0A1H9F0W4</accession>
<dbReference type="EMBL" id="FOFB01000008">
    <property type="protein sequence ID" value="SEQ31535.1"/>
    <property type="molecule type" value="Genomic_DNA"/>
</dbReference>
<evidence type="ECO:0000256" key="2">
    <source>
        <dbReference type="SAM" id="Phobius"/>
    </source>
</evidence>
<organism evidence="3 4">
    <name type="scientific">Neolewinella agarilytica</name>
    <dbReference type="NCBI Taxonomy" id="478744"/>
    <lineage>
        <taxon>Bacteria</taxon>
        <taxon>Pseudomonadati</taxon>
        <taxon>Bacteroidota</taxon>
        <taxon>Saprospiria</taxon>
        <taxon>Saprospirales</taxon>
        <taxon>Lewinellaceae</taxon>
        <taxon>Neolewinella</taxon>
    </lineage>
</organism>
<keyword evidence="4" id="KW-1185">Reference proteome</keyword>
<reference evidence="4" key="1">
    <citation type="submission" date="2016-10" db="EMBL/GenBank/DDBJ databases">
        <authorList>
            <person name="Varghese N."/>
            <person name="Submissions S."/>
        </authorList>
    </citation>
    <scope>NUCLEOTIDE SEQUENCE [LARGE SCALE GENOMIC DNA]</scope>
    <source>
        <strain evidence="4">DSM 24740</strain>
    </source>
</reference>